<evidence type="ECO:0000256" key="1">
    <source>
        <dbReference type="SAM" id="Phobius"/>
    </source>
</evidence>
<evidence type="ECO:0000313" key="2">
    <source>
        <dbReference type="EMBL" id="PXX90791.1"/>
    </source>
</evidence>
<sequence length="437" mass="47793">MGQINRGRPKPRWTSLRLAEITVSMIVAMTAGLCVGVAALAVDTKWLWPPPVELGTVADARVLLGAVTSGLITVAVFGLWMRTVVVGLMAAHFSPRTLLIFLDDSFQRKLLASMSAGVVAVLVILLRMPTNDQAAAPLVSTVLVVMIALAAMAGVLLAIQHATRSLSLPELISRLAEDALEVLDRHPKARVEFADIPPPLSARRTVLAPGTGWITGIDIDRIRKALPVGGAVHLRCRIGEFVTPRRPVALVSSTGIEVEEADSDAVSKAFNLARTRSPEMDLVFAVSQLVDVGTFALQARADTSTAHEVMVHLEAVLEEIVYRGLPRRHDRDTEGRCVYDEVGWDTADLVQLCVERLREQASRDPEAARHLMHMLHRVREAAENCEEFAVVTEVECQVEMVRMLAQANGMLTQDRQRLEREAEIIVNGDPAGHVRHT</sequence>
<gene>
    <name evidence="2" type="ORF">DIT71_09655</name>
</gene>
<accession>A0A2V3ZY64</accession>
<reference evidence="2 3" key="2">
    <citation type="submission" date="2018-06" db="EMBL/GenBank/DDBJ databases">
        <title>Marinobactersediminissp. nov, a moderately halophilic bacterium isolated from marine solar saltern.</title>
        <authorList>
            <person name="Zhang Y."/>
        </authorList>
    </citation>
    <scope>NUCLEOTIDE SEQUENCE [LARGE SCALE GENOMIC DNA]</scope>
    <source>
        <strain evidence="2 3">F01</strain>
    </source>
</reference>
<organism evidence="2 3">
    <name type="scientific">Marinobacter vulgaris</name>
    <dbReference type="NCBI Taxonomy" id="1928331"/>
    <lineage>
        <taxon>Bacteria</taxon>
        <taxon>Pseudomonadati</taxon>
        <taxon>Pseudomonadota</taxon>
        <taxon>Gammaproteobacteria</taxon>
        <taxon>Pseudomonadales</taxon>
        <taxon>Marinobacteraceae</taxon>
        <taxon>Marinobacter</taxon>
    </lineage>
</organism>
<feature type="transmembrane region" description="Helical" evidence="1">
    <location>
        <begin position="134"/>
        <end position="159"/>
    </location>
</feature>
<keyword evidence="3" id="KW-1185">Reference proteome</keyword>
<proteinExistence type="predicted"/>
<name>A0A2V3ZY64_9GAMM</name>
<feature type="transmembrane region" description="Helical" evidence="1">
    <location>
        <begin position="21"/>
        <end position="42"/>
    </location>
</feature>
<comment type="caution">
    <text evidence="2">The sequence shown here is derived from an EMBL/GenBank/DDBJ whole genome shotgun (WGS) entry which is preliminary data.</text>
</comment>
<dbReference type="OrthoDB" id="6356906at2"/>
<keyword evidence="1" id="KW-0812">Transmembrane</keyword>
<reference evidence="3" key="1">
    <citation type="submission" date="2018-05" db="EMBL/GenBank/DDBJ databases">
        <authorList>
            <person name="Lu D."/>
        </authorList>
    </citation>
    <scope>NUCLEOTIDE SEQUENCE [LARGE SCALE GENOMIC DNA]</scope>
    <source>
        <strain evidence="3">F01</strain>
    </source>
</reference>
<keyword evidence="1" id="KW-1133">Transmembrane helix</keyword>
<dbReference type="InterPro" id="IPR018723">
    <property type="entry name" value="DUF2254_membrane"/>
</dbReference>
<protein>
    <submittedName>
        <fullName evidence="2">DUF2254 domain-containing protein</fullName>
    </submittedName>
</protein>
<dbReference type="Proteomes" id="UP000253987">
    <property type="component" value="Unassembled WGS sequence"/>
</dbReference>
<evidence type="ECO:0000313" key="3">
    <source>
        <dbReference type="Proteomes" id="UP000253987"/>
    </source>
</evidence>
<keyword evidence="1" id="KW-0472">Membrane</keyword>
<feature type="transmembrane region" description="Helical" evidence="1">
    <location>
        <begin position="110"/>
        <end position="128"/>
    </location>
</feature>
<dbReference type="Pfam" id="PF10011">
    <property type="entry name" value="DUF2254"/>
    <property type="match status" value="1"/>
</dbReference>
<feature type="transmembrane region" description="Helical" evidence="1">
    <location>
        <begin position="62"/>
        <end position="89"/>
    </location>
</feature>
<dbReference type="AlphaFoldDB" id="A0A2V3ZY64"/>
<dbReference type="EMBL" id="QFWX01000004">
    <property type="protein sequence ID" value="PXX90791.1"/>
    <property type="molecule type" value="Genomic_DNA"/>
</dbReference>